<feature type="compositionally biased region" description="Low complexity" evidence="1">
    <location>
        <begin position="261"/>
        <end position="277"/>
    </location>
</feature>
<name>A0A9P5YI02_9AGAR</name>
<comment type="caution">
    <text evidence="2">The sequence shown here is derived from an EMBL/GenBank/DDBJ whole genome shotgun (WGS) entry which is preliminary data.</text>
</comment>
<reference evidence="2" key="1">
    <citation type="submission" date="2020-11" db="EMBL/GenBank/DDBJ databases">
        <authorList>
            <consortium name="DOE Joint Genome Institute"/>
            <person name="Ahrendt S."/>
            <person name="Riley R."/>
            <person name="Andreopoulos W."/>
            <person name="Labutti K."/>
            <person name="Pangilinan J."/>
            <person name="Ruiz-Duenas F.J."/>
            <person name="Barrasa J.M."/>
            <person name="Sanchez-Garcia M."/>
            <person name="Camarero S."/>
            <person name="Miyauchi S."/>
            <person name="Serrano A."/>
            <person name="Linde D."/>
            <person name="Babiker R."/>
            <person name="Drula E."/>
            <person name="Ayuso-Fernandez I."/>
            <person name="Pacheco R."/>
            <person name="Padilla G."/>
            <person name="Ferreira P."/>
            <person name="Barriuso J."/>
            <person name="Kellner H."/>
            <person name="Castanera R."/>
            <person name="Alfaro M."/>
            <person name="Ramirez L."/>
            <person name="Pisabarro A.G."/>
            <person name="Kuo A."/>
            <person name="Tritt A."/>
            <person name="Lipzen A."/>
            <person name="He G."/>
            <person name="Yan M."/>
            <person name="Ng V."/>
            <person name="Cullen D."/>
            <person name="Martin F."/>
            <person name="Rosso M.-N."/>
            <person name="Henrissat B."/>
            <person name="Hibbett D."/>
            <person name="Martinez A.T."/>
            <person name="Grigoriev I.V."/>
        </authorList>
    </citation>
    <scope>NUCLEOTIDE SEQUENCE</scope>
    <source>
        <strain evidence="2">CIRM-BRFM 674</strain>
    </source>
</reference>
<feature type="region of interest" description="Disordered" evidence="1">
    <location>
        <begin position="49"/>
        <end position="75"/>
    </location>
</feature>
<accession>A0A9P5YI02</accession>
<gene>
    <name evidence="2" type="ORF">BDN70DRAFT_939894</name>
</gene>
<evidence type="ECO:0000313" key="2">
    <source>
        <dbReference type="EMBL" id="KAF9470238.1"/>
    </source>
</evidence>
<evidence type="ECO:0000256" key="1">
    <source>
        <dbReference type="SAM" id="MobiDB-lite"/>
    </source>
</evidence>
<evidence type="ECO:0000313" key="3">
    <source>
        <dbReference type="Proteomes" id="UP000807469"/>
    </source>
</evidence>
<organism evidence="2 3">
    <name type="scientific">Pholiota conissans</name>
    <dbReference type="NCBI Taxonomy" id="109636"/>
    <lineage>
        <taxon>Eukaryota</taxon>
        <taxon>Fungi</taxon>
        <taxon>Dikarya</taxon>
        <taxon>Basidiomycota</taxon>
        <taxon>Agaricomycotina</taxon>
        <taxon>Agaricomycetes</taxon>
        <taxon>Agaricomycetidae</taxon>
        <taxon>Agaricales</taxon>
        <taxon>Agaricineae</taxon>
        <taxon>Strophariaceae</taxon>
        <taxon>Pholiota</taxon>
    </lineage>
</organism>
<feature type="region of interest" description="Disordered" evidence="1">
    <location>
        <begin position="157"/>
        <end position="202"/>
    </location>
</feature>
<dbReference type="Proteomes" id="UP000807469">
    <property type="component" value="Unassembled WGS sequence"/>
</dbReference>
<protein>
    <submittedName>
        <fullName evidence="2">Uncharacterized protein</fullName>
    </submittedName>
</protein>
<dbReference type="AlphaFoldDB" id="A0A9P5YI02"/>
<sequence length="346" mass="36548">MPAVLVMTVGFDELAVFLVFRGHRRRASSSLHARLCLLDDRRRVVTCRPEERMREGRGGKGSRSGDVAHADDDGGLDGRVAMVPKAAVRRGLEVVGGSGIVALLGEGGSAASSLLTGPAATVLACHVTIICDDSGSTTSPSLPQPVHLYGASIPPPSLSALPATSRPRRPVPSSPYRSTPAWPRPHPLSHSDTRVRGNLSGCGGRSLYQVEQRCRQKLRARAMATVTMTRKDGSGGCDGGDSDERRRQRRPTPTPAPAPAPVGGATASTTSTTTSTADHPRYAKPATSTHDHAYQPRPRCIHNNALAKECHLECAQCQQMRTSKSATAGNIALDGGITEHGRGGER</sequence>
<proteinExistence type="predicted"/>
<feature type="compositionally biased region" description="Basic and acidic residues" evidence="1">
    <location>
        <begin position="49"/>
        <end position="58"/>
    </location>
</feature>
<feature type="region of interest" description="Disordered" evidence="1">
    <location>
        <begin position="225"/>
        <end position="296"/>
    </location>
</feature>
<keyword evidence="3" id="KW-1185">Reference proteome</keyword>
<dbReference type="EMBL" id="MU156134">
    <property type="protein sequence ID" value="KAF9470238.1"/>
    <property type="molecule type" value="Genomic_DNA"/>
</dbReference>